<evidence type="ECO:0000313" key="2">
    <source>
        <dbReference type="Proteomes" id="UP000325315"/>
    </source>
</evidence>
<protein>
    <submittedName>
        <fullName evidence="1">Uncharacterized protein</fullName>
    </submittedName>
</protein>
<name>A0A5B6WRR3_9ROSI</name>
<accession>A0A5B6WRR3</accession>
<dbReference type="AlphaFoldDB" id="A0A5B6WRR3"/>
<sequence length="69" mass="7931">MDTHLKINHSPTSITPHDRITQISHGVTKKLVLATLTYNPDRIILNHQGPLSKFKTRHQLNLQIILRIC</sequence>
<reference evidence="2" key="1">
    <citation type="journal article" date="2019" name="Plant Biotechnol. J.">
        <title>Genome sequencing of the Australian wild diploid species Gossypium australe highlights disease resistance and delayed gland morphogenesis.</title>
        <authorList>
            <person name="Cai Y."/>
            <person name="Cai X."/>
            <person name="Wang Q."/>
            <person name="Wang P."/>
            <person name="Zhang Y."/>
            <person name="Cai C."/>
            <person name="Xu Y."/>
            <person name="Wang K."/>
            <person name="Zhou Z."/>
            <person name="Wang C."/>
            <person name="Geng S."/>
            <person name="Li B."/>
            <person name="Dong Q."/>
            <person name="Hou Y."/>
            <person name="Wang H."/>
            <person name="Ai P."/>
            <person name="Liu Z."/>
            <person name="Yi F."/>
            <person name="Sun M."/>
            <person name="An G."/>
            <person name="Cheng J."/>
            <person name="Zhang Y."/>
            <person name="Shi Q."/>
            <person name="Xie Y."/>
            <person name="Shi X."/>
            <person name="Chang Y."/>
            <person name="Huang F."/>
            <person name="Chen Y."/>
            <person name="Hong S."/>
            <person name="Mi L."/>
            <person name="Sun Q."/>
            <person name="Zhang L."/>
            <person name="Zhou B."/>
            <person name="Peng R."/>
            <person name="Zhang X."/>
            <person name="Liu F."/>
        </authorList>
    </citation>
    <scope>NUCLEOTIDE SEQUENCE [LARGE SCALE GENOMIC DNA]</scope>
    <source>
        <strain evidence="2">cv. PA1801</strain>
    </source>
</reference>
<gene>
    <name evidence="1" type="ORF">EPI10_005934</name>
</gene>
<organism evidence="1 2">
    <name type="scientific">Gossypium australe</name>
    <dbReference type="NCBI Taxonomy" id="47621"/>
    <lineage>
        <taxon>Eukaryota</taxon>
        <taxon>Viridiplantae</taxon>
        <taxon>Streptophyta</taxon>
        <taxon>Embryophyta</taxon>
        <taxon>Tracheophyta</taxon>
        <taxon>Spermatophyta</taxon>
        <taxon>Magnoliopsida</taxon>
        <taxon>eudicotyledons</taxon>
        <taxon>Gunneridae</taxon>
        <taxon>Pentapetalae</taxon>
        <taxon>rosids</taxon>
        <taxon>malvids</taxon>
        <taxon>Malvales</taxon>
        <taxon>Malvaceae</taxon>
        <taxon>Malvoideae</taxon>
        <taxon>Gossypium</taxon>
    </lineage>
</organism>
<keyword evidence="2" id="KW-1185">Reference proteome</keyword>
<proteinExistence type="predicted"/>
<dbReference type="EMBL" id="SMMG02000002">
    <property type="protein sequence ID" value="KAA3483794.1"/>
    <property type="molecule type" value="Genomic_DNA"/>
</dbReference>
<evidence type="ECO:0000313" key="1">
    <source>
        <dbReference type="EMBL" id="KAA3483794.1"/>
    </source>
</evidence>
<dbReference type="Proteomes" id="UP000325315">
    <property type="component" value="Unassembled WGS sequence"/>
</dbReference>
<comment type="caution">
    <text evidence="1">The sequence shown here is derived from an EMBL/GenBank/DDBJ whole genome shotgun (WGS) entry which is preliminary data.</text>
</comment>